<dbReference type="PANTHER" id="PTHR43280">
    <property type="entry name" value="ARAC-FAMILY TRANSCRIPTIONAL REGULATOR"/>
    <property type="match status" value="1"/>
</dbReference>
<dbReference type="SUPFAM" id="SSF48452">
    <property type="entry name" value="TPR-like"/>
    <property type="match status" value="1"/>
</dbReference>
<protein>
    <submittedName>
        <fullName evidence="4">Helix-turn-helix domain-containing protein</fullName>
    </submittedName>
</protein>
<evidence type="ECO:0000313" key="5">
    <source>
        <dbReference type="Proteomes" id="UP001430374"/>
    </source>
</evidence>
<evidence type="ECO:0000256" key="2">
    <source>
        <dbReference type="SAM" id="Phobius"/>
    </source>
</evidence>
<keyword evidence="2" id="KW-0472">Membrane</keyword>
<reference evidence="4" key="1">
    <citation type="submission" date="2021-08" db="EMBL/GenBank/DDBJ databases">
        <title>Complete genome sequence of Chryseobacterium sp strain PS-8.</title>
        <authorList>
            <person name="Das S.K."/>
        </authorList>
    </citation>
    <scope>NUCLEOTIDE SEQUENCE</scope>
    <source>
        <strain evidence="4">PS-8</strain>
    </source>
</reference>
<dbReference type="PROSITE" id="PS01124">
    <property type="entry name" value="HTH_ARAC_FAMILY_2"/>
    <property type="match status" value="1"/>
</dbReference>
<evidence type="ECO:0000313" key="4">
    <source>
        <dbReference type="EMBL" id="MCF2220964.1"/>
    </source>
</evidence>
<evidence type="ECO:0000256" key="1">
    <source>
        <dbReference type="ARBA" id="ARBA00023125"/>
    </source>
</evidence>
<keyword evidence="1" id="KW-0238">DNA-binding</keyword>
<dbReference type="EMBL" id="JACSGT010000002">
    <property type="protein sequence ID" value="MCF2220964.1"/>
    <property type="molecule type" value="Genomic_DNA"/>
</dbReference>
<dbReference type="Pfam" id="PF12833">
    <property type="entry name" value="HTH_18"/>
    <property type="match status" value="1"/>
</dbReference>
<comment type="caution">
    <text evidence="4">The sequence shown here is derived from an EMBL/GenBank/DDBJ whole genome shotgun (WGS) entry which is preliminary data.</text>
</comment>
<dbReference type="Gene3D" id="1.25.40.10">
    <property type="entry name" value="Tetratricopeptide repeat domain"/>
    <property type="match status" value="1"/>
</dbReference>
<dbReference type="Gene3D" id="1.10.10.60">
    <property type="entry name" value="Homeodomain-like"/>
    <property type="match status" value="2"/>
</dbReference>
<keyword evidence="5" id="KW-1185">Reference proteome</keyword>
<feature type="transmembrane region" description="Helical" evidence="2">
    <location>
        <begin position="380"/>
        <end position="401"/>
    </location>
</feature>
<dbReference type="InterPro" id="IPR011990">
    <property type="entry name" value="TPR-like_helical_dom_sf"/>
</dbReference>
<name>A0ABS9CB93_9FLAO</name>
<evidence type="ECO:0000259" key="3">
    <source>
        <dbReference type="PROSITE" id="PS01124"/>
    </source>
</evidence>
<dbReference type="RefSeq" id="WP_235132317.1">
    <property type="nucleotide sequence ID" value="NZ_JACSGT010000002.1"/>
</dbReference>
<dbReference type="SMART" id="SM00342">
    <property type="entry name" value="HTH_ARAC"/>
    <property type="match status" value="1"/>
</dbReference>
<dbReference type="Proteomes" id="UP001430374">
    <property type="component" value="Unassembled WGS sequence"/>
</dbReference>
<dbReference type="PANTHER" id="PTHR43280:SF2">
    <property type="entry name" value="HTH-TYPE TRANSCRIPTIONAL REGULATOR EXSA"/>
    <property type="match status" value="1"/>
</dbReference>
<keyword evidence="2" id="KW-1133">Transmembrane helix</keyword>
<dbReference type="InterPro" id="IPR018060">
    <property type="entry name" value="HTH_AraC"/>
</dbReference>
<feature type="domain" description="HTH araC/xylS-type" evidence="3">
    <location>
        <begin position="490"/>
        <end position="594"/>
    </location>
</feature>
<sequence length="601" mass="71034">MMRLKFWILLFLSLGFDYIFAQNTLNEDVLRKYNYTELRDSFYDYYNSDKVVESKAIASFYIKKAKHERNDEQITQGYIIAHLSENFNNAIRYLDSMIIMSKKSSNNISMAKVYLLKGNLYYKYDKLKFSLDNYILGLKYAKINKNQELIDATNMNIAYLNCYIGKNLEAARTFRYYLYNGKFTADKYQQDQTRVSLVNCYLEINKLDSAAIFINEGLKSLRLNKNQYTLNQYLYLSGVLDLKRGKYEDAKENLLKSYNYFSNINDTNVNYILYSLGKVYCRLGENNKAFEYFTLLDSNVKKNSVTFLELREVYMYLINYSKQKDDKEKQLYFIDRFFKVDKKLDEQFRYLSMELPRKYDTPKLLEEKESIISDLENRKIILYSSISILLLLLLLVLYLYYKSKKTEKRQIKIAQDLINSIAKRNLEIPDIVVDVASFQKNELIEPKLSFNKLEKQFIDDDQTKIIKLPKEIEDKTIKTIPEDVIQSILKELENFESNNLFLKKGITLVSLAKGMKTNTTYLSEIINTHKGKNFARYLNDLRIEYALNKLIMDKRFRSYKLSVIAEELGYNNEQAFSLAFKKKTGTSLSIYLKEIEKANNF</sequence>
<organism evidence="4 5">
    <name type="scientific">Chryseobacterium indicum</name>
    <dbReference type="NCBI Taxonomy" id="2766954"/>
    <lineage>
        <taxon>Bacteria</taxon>
        <taxon>Pseudomonadati</taxon>
        <taxon>Bacteroidota</taxon>
        <taxon>Flavobacteriia</taxon>
        <taxon>Flavobacteriales</taxon>
        <taxon>Weeksellaceae</taxon>
        <taxon>Chryseobacterium group</taxon>
        <taxon>Chryseobacterium</taxon>
    </lineage>
</organism>
<keyword evidence="2" id="KW-0812">Transmembrane</keyword>
<accession>A0ABS9CB93</accession>
<proteinExistence type="predicted"/>
<gene>
    <name evidence="4" type="ORF">H9Q08_16895</name>
</gene>